<reference evidence="7 8" key="1">
    <citation type="submission" date="2014-07" db="EMBL/GenBank/DDBJ databases">
        <authorList>
            <person name="Wibberg Daniel"/>
        </authorList>
    </citation>
    <scope>NUCLEOTIDE SEQUENCE [LARGE SCALE GENOMIC DNA]</scope>
</reference>
<feature type="transmembrane region" description="Helical" evidence="6">
    <location>
        <begin position="65"/>
        <end position="88"/>
    </location>
</feature>
<feature type="transmembrane region" description="Helical" evidence="6">
    <location>
        <begin position="328"/>
        <end position="354"/>
    </location>
</feature>
<evidence type="ECO:0000256" key="1">
    <source>
        <dbReference type="ARBA" id="ARBA00004141"/>
    </source>
</evidence>
<keyword evidence="8" id="KW-1185">Reference proteome</keyword>
<gene>
    <name evidence="7" type="ORF">BT1A1_2462</name>
</gene>
<keyword evidence="5 6" id="KW-0472">Membrane</keyword>
<feature type="transmembrane region" description="Helical" evidence="6">
    <location>
        <begin position="12"/>
        <end position="30"/>
    </location>
</feature>
<proteinExistence type="inferred from homology"/>
<dbReference type="AlphaFoldDB" id="A0A090J337"/>
<feature type="transmembrane region" description="Helical" evidence="6">
    <location>
        <begin position="288"/>
        <end position="308"/>
    </location>
</feature>
<dbReference type="PANTHER" id="PTHR21716">
    <property type="entry name" value="TRANSMEMBRANE PROTEIN"/>
    <property type="match status" value="1"/>
</dbReference>
<organism evidence="7 8">
    <name type="scientific">Caldibacillus thermoamylovorans</name>
    <dbReference type="NCBI Taxonomy" id="35841"/>
    <lineage>
        <taxon>Bacteria</taxon>
        <taxon>Bacillati</taxon>
        <taxon>Bacillota</taxon>
        <taxon>Bacilli</taxon>
        <taxon>Bacillales</taxon>
        <taxon>Bacillaceae</taxon>
        <taxon>Caldibacillus</taxon>
    </lineage>
</organism>
<feature type="transmembrane region" description="Helical" evidence="6">
    <location>
        <begin position="36"/>
        <end position="53"/>
    </location>
</feature>
<keyword evidence="3 6" id="KW-0812">Transmembrane</keyword>
<dbReference type="EMBL" id="CCRF01000068">
    <property type="protein sequence ID" value="CEE02280.1"/>
    <property type="molecule type" value="Genomic_DNA"/>
</dbReference>
<name>A0A090J337_9BACI</name>
<feature type="transmembrane region" description="Helical" evidence="6">
    <location>
        <begin position="222"/>
        <end position="248"/>
    </location>
</feature>
<dbReference type="GO" id="GO:0055085">
    <property type="term" value="P:transmembrane transport"/>
    <property type="evidence" value="ECO:0007669"/>
    <property type="project" value="TreeGrafter"/>
</dbReference>
<dbReference type="GO" id="GO:0016020">
    <property type="term" value="C:membrane"/>
    <property type="evidence" value="ECO:0007669"/>
    <property type="project" value="UniProtKB-SubCell"/>
</dbReference>
<dbReference type="InterPro" id="IPR014227">
    <property type="entry name" value="YtvI-like"/>
</dbReference>
<protein>
    <submittedName>
        <fullName evidence="7">Putative permease</fullName>
    </submittedName>
</protein>
<dbReference type="NCBIfam" id="TIGR02872">
    <property type="entry name" value="spore_ytvI"/>
    <property type="match status" value="1"/>
</dbReference>
<evidence type="ECO:0000313" key="7">
    <source>
        <dbReference type="EMBL" id="CEE02280.1"/>
    </source>
</evidence>
<evidence type="ECO:0000256" key="5">
    <source>
        <dbReference type="ARBA" id="ARBA00023136"/>
    </source>
</evidence>
<accession>A0A090J337</accession>
<evidence type="ECO:0000313" key="8">
    <source>
        <dbReference type="Proteomes" id="UP000040576"/>
    </source>
</evidence>
<dbReference type="Pfam" id="PF01594">
    <property type="entry name" value="AI-2E_transport"/>
    <property type="match status" value="1"/>
</dbReference>
<comment type="similarity">
    <text evidence="2">Belongs to the autoinducer-2 exporter (AI-2E) (TC 2.A.86) family.</text>
</comment>
<sequence>MNSVYVQRTIRFLLILAAIIAFILAIYFLSSLTYPFIIAWGIAFMMNPLVNFLQVKGRIPRAISVLIVLILIFGALAGLLTLLITQLISGTEYLSNTLPNHINNIVKYIENWITGTVTPFFNNLTSMFNNLNEGQQETIIQNINDIGANIASTLGNFLQSMLKKIPAFISWFPNAATVLIFTLLATFFISKDWYKLKRMAGKFIPIRFRRGSMKVYIDLRKALFGFIRAQVTLISITAITVLIGLVILRVNYAIAIAFITGIIDLLPYLGTGLVFVPWIIYEFIVNNYSLGIGLLVLYIVVLVQRQIIEPKIVSTNIGISPLASLVSIFIGLQLFGFVGLIIGPIVAVLLNTLYKANAFHRLWDFVIGQK</sequence>
<dbReference type="Proteomes" id="UP000040576">
    <property type="component" value="Unassembled WGS sequence"/>
</dbReference>
<feature type="transmembrane region" description="Helical" evidence="6">
    <location>
        <begin position="168"/>
        <end position="189"/>
    </location>
</feature>
<comment type="subcellular location">
    <subcellularLocation>
        <location evidence="1">Membrane</location>
        <topology evidence="1">Multi-pass membrane protein</topology>
    </subcellularLocation>
</comment>
<keyword evidence="4 6" id="KW-1133">Transmembrane helix</keyword>
<evidence type="ECO:0000256" key="3">
    <source>
        <dbReference type="ARBA" id="ARBA00022692"/>
    </source>
</evidence>
<dbReference type="InterPro" id="IPR002549">
    <property type="entry name" value="AI-2E-like"/>
</dbReference>
<evidence type="ECO:0000256" key="6">
    <source>
        <dbReference type="SAM" id="Phobius"/>
    </source>
</evidence>
<dbReference type="RefSeq" id="WP_034771652.1">
    <property type="nucleotide sequence ID" value="NZ_CCRF01000068.1"/>
</dbReference>
<evidence type="ECO:0000256" key="4">
    <source>
        <dbReference type="ARBA" id="ARBA00022989"/>
    </source>
</evidence>
<evidence type="ECO:0000256" key="2">
    <source>
        <dbReference type="ARBA" id="ARBA00009773"/>
    </source>
</evidence>
<feature type="transmembrane region" description="Helical" evidence="6">
    <location>
        <begin position="254"/>
        <end position="281"/>
    </location>
</feature>
<dbReference type="PANTHER" id="PTHR21716:SF68">
    <property type="entry name" value="TRANSPORT PROTEIN YTVI-RELATED"/>
    <property type="match status" value="1"/>
</dbReference>